<dbReference type="GO" id="GO:0006952">
    <property type="term" value="P:defense response"/>
    <property type="evidence" value="ECO:0007669"/>
    <property type="project" value="InterPro"/>
</dbReference>
<sequence>MMVLNACSFYPGIGVKVLVQNSLINISNGILDMHDLIEEMAHYIVREHHPNHPEQHSRVWHEKDFVDMCAMETTKVTEKQMDQLCARDILFWKSCVL</sequence>
<evidence type="ECO:0000313" key="3">
    <source>
        <dbReference type="EMBL" id="PWA52133.1"/>
    </source>
</evidence>
<evidence type="ECO:0000313" key="4">
    <source>
        <dbReference type="Proteomes" id="UP000245207"/>
    </source>
</evidence>
<dbReference type="OrthoDB" id="1095810at2759"/>
<comment type="caution">
    <text evidence="3">The sequence shown here is derived from an EMBL/GenBank/DDBJ whole genome shotgun (WGS) entry which is preliminary data.</text>
</comment>
<dbReference type="PANTHER" id="PTHR11017:SF340">
    <property type="entry name" value="NB-ARC-RELATED"/>
    <property type="match status" value="1"/>
</dbReference>
<dbReference type="Pfam" id="PF23282">
    <property type="entry name" value="WHD_ROQ1"/>
    <property type="match status" value="1"/>
</dbReference>
<dbReference type="InterPro" id="IPR044974">
    <property type="entry name" value="Disease_R_plants"/>
</dbReference>
<protein>
    <submittedName>
        <fullName evidence="3">NB-ARC domains-containing protein</fullName>
    </submittedName>
</protein>
<accession>A0A2U1LT10</accession>
<dbReference type="AlphaFoldDB" id="A0A2U1LT10"/>
<dbReference type="EMBL" id="PKPP01007902">
    <property type="protein sequence ID" value="PWA52133.1"/>
    <property type="molecule type" value="Genomic_DNA"/>
</dbReference>
<gene>
    <name evidence="3" type="ORF">CTI12_AA457680</name>
</gene>
<proteinExistence type="predicted"/>
<organism evidence="3 4">
    <name type="scientific">Artemisia annua</name>
    <name type="common">Sweet wormwood</name>
    <dbReference type="NCBI Taxonomy" id="35608"/>
    <lineage>
        <taxon>Eukaryota</taxon>
        <taxon>Viridiplantae</taxon>
        <taxon>Streptophyta</taxon>
        <taxon>Embryophyta</taxon>
        <taxon>Tracheophyta</taxon>
        <taxon>Spermatophyta</taxon>
        <taxon>Magnoliopsida</taxon>
        <taxon>eudicotyledons</taxon>
        <taxon>Gunneridae</taxon>
        <taxon>Pentapetalae</taxon>
        <taxon>asterids</taxon>
        <taxon>campanulids</taxon>
        <taxon>Asterales</taxon>
        <taxon>Asteraceae</taxon>
        <taxon>Asteroideae</taxon>
        <taxon>Anthemideae</taxon>
        <taxon>Artemisiinae</taxon>
        <taxon>Artemisia</taxon>
    </lineage>
</organism>
<reference evidence="3 4" key="1">
    <citation type="journal article" date="2018" name="Mol. Plant">
        <title>The genome of Artemisia annua provides insight into the evolution of Asteraceae family and artemisinin biosynthesis.</title>
        <authorList>
            <person name="Shen Q."/>
            <person name="Zhang L."/>
            <person name="Liao Z."/>
            <person name="Wang S."/>
            <person name="Yan T."/>
            <person name="Shi P."/>
            <person name="Liu M."/>
            <person name="Fu X."/>
            <person name="Pan Q."/>
            <person name="Wang Y."/>
            <person name="Lv Z."/>
            <person name="Lu X."/>
            <person name="Zhang F."/>
            <person name="Jiang W."/>
            <person name="Ma Y."/>
            <person name="Chen M."/>
            <person name="Hao X."/>
            <person name="Li L."/>
            <person name="Tang Y."/>
            <person name="Lv G."/>
            <person name="Zhou Y."/>
            <person name="Sun X."/>
            <person name="Brodelius P.E."/>
            <person name="Rose J.K.C."/>
            <person name="Tang K."/>
        </authorList>
    </citation>
    <scope>NUCLEOTIDE SEQUENCE [LARGE SCALE GENOMIC DNA]</scope>
    <source>
        <strain evidence="4">cv. Huhao1</strain>
        <tissue evidence="3">Leaf</tissue>
    </source>
</reference>
<evidence type="ECO:0000256" key="1">
    <source>
        <dbReference type="ARBA" id="ARBA00022737"/>
    </source>
</evidence>
<keyword evidence="4" id="KW-1185">Reference proteome</keyword>
<dbReference type="STRING" id="35608.A0A2U1LT10"/>
<name>A0A2U1LT10_ARTAN</name>
<evidence type="ECO:0000259" key="2">
    <source>
        <dbReference type="Pfam" id="PF23282"/>
    </source>
</evidence>
<dbReference type="Proteomes" id="UP000245207">
    <property type="component" value="Unassembled WGS sequence"/>
</dbReference>
<feature type="domain" description="Disease resistance protein Roq1-like winged-helix" evidence="2">
    <location>
        <begin position="3"/>
        <end position="47"/>
    </location>
</feature>
<dbReference type="PANTHER" id="PTHR11017">
    <property type="entry name" value="LEUCINE-RICH REPEAT-CONTAINING PROTEIN"/>
    <property type="match status" value="1"/>
</dbReference>
<keyword evidence="1" id="KW-0677">Repeat</keyword>
<dbReference type="InterPro" id="IPR058192">
    <property type="entry name" value="WHD_ROQ1-like"/>
</dbReference>